<comment type="caution">
    <text evidence="1">The sequence shown here is derived from an EMBL/GenBank/DDBJ whole genome shotgun (WGS) entry which is preliminary data.</text>
</comment>
<evidence type="ECO:0000313" key="1">
    <source>
        <dbReference type="EMBL" id="PJZ83214.1"/>
    </source>
</evidence>
<reference evidence="1 2" key="1">
    <citation type="submission" date="2017-07" db="EMBL/GenBank/DDBJ databases">
        <title>Leptospira spp. isolated from tropical soils.</title>
        <authorList>
            <person name="Thibeaux R."/>
            <person name="Iraola G."/>
            <person name="Ferres I."/>
            <person name="Bierque E."/>
            <person name="Girault D."/>
            <person name="Soupe-Gilbert M.-E."/>
            <person name="Picardeau M."/>
            <person name="Goarant C."/>
        </authorList>
    </citation>
    <scope>NUCLEOTIDE SEQUENCE [LARGE SCALE GENOMIC DNA]</scope>
    <source>
        <strain evidence="1 2">FH2-B-A1</strain>
    </source>
</reference>
<protein>
    <submittedName>
        <fullName evidence="1">Uncharacterized protein</fullName>
    </submittedName>
</protein>
<dbReference type="OrthoDB" id="330273at2"/>
<name>A0A2N0AG13_9LEPT</name>
<organism evidence="1 2">
    <name type="scientific">Leptospira harrisiae</name>
    <dbReference type="NCBI Taxonomy" id="2023189"/>
    <lineage>
        <taxon>Bacteria</taxon>
        <taxon>Pseudomonadati</taxon>
        <taxon>Spirochaetota</taxon>
        <taxon>Spirochaetia</taxon>
        <taxon>Leptospirales</taxon>
        <taxon>Leptospiraceae</taxon>
        <taxon>Leptospira</taxon>
    </lineage>
</organism>
<dbReference type="AlphaFoldDB" id="A0A2N0AG13"/>
<dbReference type="RefSeq" id="WP_100744767.1">
    <property type="nucleotide sequence ID" value="NZ_NPDW01000002.1"/>
</dbReference>
<accession>A0A2N0AG13</accession>
<sequence length="119" mass="13906">MKISFYLLFSFFLICSLSNCKKSITKQLDDLLENKSHFQSAIFCEKNKTLLVERKDDCDKVTQMAKEEIDTILNRKLDLGIAPVIVEKNKGKEIEALLQIHTRLGIRYWEIWKANVILE</sequence>
<dbReference type="EMBL" id="NPDX01000007">
    <property type="protein sequence ID" value="PJZ83214.1"/>
    <property type="molecule type" value="Genomic_DNA"/>
</dbReference>
<keyword evidence="2" id="KW-1185">Reference proteome</keyword>
<dbReference type="Proteomes" id="UP000232145">
    <property type="component" value="Unassembled WGS sequence"/>
</dbReference>
<evidence type="ECO:0000313" key="2">
    <source>
        <dbReference type="Proteomes" id="UP000232145"/>
    </source>
</evidence>
<proteinExistence type="predicted"/>
<gene>
    <name evidence="1" type="ORF">CH364_18095</name>
</gene>